<reference evidence="2" key="2">
    <citation type="submission" date="2021-04" db="EMBL/GenBank/DDBJ databases">
        <authorList>
            <person name="Gilroy R."/>
        </authorList>
    </citation>
    <scope>NUCLEOTIDE SEQUENCE</scope>
    <source>
        <strain evidence="2">ChiHjej10B9-743</strain>
    </source>
</reference>
<dbReference type="AlphaFoldDB" id="A0A9D2CHS7"/>
<dbReference type="EMBL" id="DXCP01000054">
    <property type="protein sequence ID" value="HIY80234.1"/>
    <property type="molecule type" value="Genomic_DNA"/>
</dbReference>
<organism evidence="2 3">
    <name type="scientific">Candidatus Olsenella excrementavium</name>
    <dbReference type="NCBI Taxonomy" id="2838709"/>
    <lineage>
        <taxon>Bacteria</taxon>
        <taxon>Bacillati</taxon>
        <taxon>Actinomycetota</taxon>
        <taxon>Coriobacteriia</taxon>
        <taxon>Coriobacteriales</taxon>
        <taxon>Atopobiaceae</taxon>
        <taxon>Olsenella</taxon>
    </lineage>
</organism>
<accession>A0A9D2CHS7</accession>
<reference evidence="2" key="1">
    <citation type="journal article" date="2021" name="PeerJ">
        <title>Extensive microbial diversity within the chicken gut microbiome revealed by metagenomics and culture.</title>
        <authorList>
            <person name="Gilroy R."/>
            <person name="Ravi A."/>
            <person name="Getino M."/>
            <person name="Pursley I."/>
            <person name="Horton D.L."/>
            <person name="Alikhan N.F."/>
            <person name="Baker D."/>
            <person name="Gharbi K."/>
            <person name="Hall N."/>
            <person name="Watson M."/>
            <person name="Adriaenssens E.M."/>
            <person name="Foster-Nyarko E."/>
            <person name="Jarju S."/>
            <person name="Secka A."/>
            <person name="Antonio M."/>
            <person name="Oren A."/>
            <person name="Chaudhuri R.R."/>
            <person name="La Ragione R."/>
            <person name="Hildebrand F."/>
            <person name="Pallen M.J."/>
        </authorList>
    </citation>
    <scope>NUCLEOTIDE SEQUENCE</scope>
    <source>
        <strain evidence="2">ChiHjej10B9-743</strain>
    </source>
</reference>
<dbReference type="Proteomes" id="UP000824133">
    <property type="component" value="Unassembled WGS sequence"/>
</dbReference>
<name>A0A9D2CHS7_9ACTN</name>
<sequence length="309" mass="32665">MPACPNCGHDLIATAKFCPNCGTKISEASGEPVQEEGLAVLSGAQSEDSLYDAAIGMIAKVSQLSIIRGNRDEFLRKQFAKSPYLDEILEHGPQAVYSPDALRKKADDVINECTTKTAAVSFVSGLPSSPLTMVAAGGADVVQYFGFAIYLAERLAYLFGEDDLFEDGSTEMPEEAKIRILAYLGVMFGAGGAAQLVKVTSEAVGKTVGKKVAAKALTKTTWYPLVKKVGALVGQKITKKTVEKTITKAVPVVGGVVSGAITFATFRPMGGRLADVFTQNLKGDFVTDGYLELSGEFADRLAAESKGTV</sequence>
<evidence type="ECO:0000259" key="1">
    <source>
        <dbReference type="Pfam" id="PF13240"/>
    </source>
</evidence>
<dbReference type="InterPro" id="IPR026870">
    <property type="entry name" value="Zinc_ribbon_dom"/>
</dbReference>
<dbReference type="Pfam" id="PF13240">
    <property type="entry name" value="Zn_Ribbon_1"/>
    <property type="match status" value="1"/>
</dbReference>
<evidence type="ECO:0000313" key="3">
    <source>
        <dbReference type="Proteomes" id="UP000824133"/>
    </source>
</evidence>
<gene>
    <name evidence="2" type="ORF">IAA42_07365</name>
</gene>
<feature type="domain" description="Zinc-ribbon" evidence="1">
    <location>
        <begin position="4"/>
        <end position="25"/>
    </location>
</feature>
<evidence type="ECO:0000313" key="2">
    <source>
        <dbReference type="EMBL" id="HIY80234.1"/>
    </source>
</evidence>
<proteinExistence type="predicted"/>
<protein>
    <submittedName>
        <fullName evidence="2">Zinc ribbon domain-containing protein</fullName>
    </submittedName>
</protein>
<comment type="caution">
    <text evidence="2">The sequence shown here is derived from an EMBL/GenBank/DDBJ whole genome shotgun (WGS) entry which is preliminary data.</text>
</comment>